<evidence type="ECO:0000313" key="3">
    <source>
        <dbReference type="Proteomes" id="UP001497525"/>
    </source>
</evidence>
<name>A0AAV2TX98_CALDB</name>
<comment type="caution">
    <text evidence="2">The sequence shown here is derived from an EMBL/GenBank/DDBJ whole genome shotgun (WGS) entry which is preliminary data.</text>
</comment>
<evidence type="ECO:0000313" key="2">
    <source>
        <dbReference type="EMBL" id="CAL5140960.1"/>
    </source>
</evidence>
<evidence type="ECO:0000256" key="1">
    <source>
        <dbReference type="SAM" id="SignalP"/>
    </source>
</evidence>
<keyword evidence="1" id="KW-0732">Signal</keyword>
<dbReference type="AlphaFoldDB" id="A0AAV2TX98"/>
<dbReference type="PROSITE" id="PS51257">
    <property type="entry name" value="PROKAR_LIPOPROTEIN"/>
    <property type="match status" value="1"/>
</dbReference>
<organism evidence="2 3">
    <name type="scientific">Calicophoron daubneyi</name>
    <name type="common">Rumen fluke</name>
    <name type="synonym">Paramphistomum daubneyi</name>
    <dbReference type="NCBI Taxonomy" id="300641"/>
    <lineage>
        <taxon>Eukaryota</taxon>
        <taxon>Metazoa</taxon>
        <taxon>Spiralia</taxon>
        <taxon>Lophotrochozoa</taxon>
        <taxon>Platyhelminthes</taxon>
        <taxon>Trematoda</taxon>
        <taxon>Digenea</taxon>
        <taxon>Plagiorchiida</taxon>
        <taxon>Pronocephalata</taxon>
        <taxon>Paramphistomoidea</taxon>
        <taxon>Paramphistomidae</taxon>
        <taxon>Calicophoron</taxon>
    </lineage>
</organism>
<reference evidence="2" key="1">
    <citation type="submission" date="2024-06" db="EMBL/GenBank/DDBJ databases">
        <authorList>
            <person name="Liu X."/>
            <person name="Lenzi L."/>
            <person name="Haldenby T S."/>
            <person name="Uol C."/>
        </authorList>
    </citation>
    <scope>NUCLEOTIDE SEQUENCE</scope>
</reference>
<feature type="signal peptide" evidence="1">
    <location>
        <begin position="1"/>
        <end position="22"/>
    </location>
</feature>
<gene>
    <name evidence="2" type="ORF">CDAUBV1_LOCUS16253</name>
</gene>
<dbReference type="EMBL" id="CAXLJL010000822">
    <property type="protein sequence ID" value="CAL5140960.1"/>
    <property type="molecule type" value="Genomic_DNA"/>
</dbReference>
<protein>
    <submittedName>
        <fullName evidence="2">Uncharacterized protein</fullName>
    </submittedName>
</protein>
<accession>A0AAV2TX98</accession>
<dbReference type="Proteomes" id="UP001497525">
    <property type="component" value="Unassembled WGS sequence"/>
</dbReference>
<feature type="chain" id="PRO_5043348822" evidence="1">
    <location>
        <begin position="23"/>
        <end position="123"/>
    </location>
</feature>
<sequence length="123" mass="13619">MFCRTVLLTSVTLILIACTARAIKCYDCGKYCPSQLDPEKDKVTDGCNKCVIVRPKEEGRRAARYCRMRNCLEGETTENKYGIVLISHCCATDLCNSGIRKGPTVLTLTSTLSIAFFLIFPPA</sequence>
<proteinExistence type="predicted"/>